<dbReference type="AlphaFoldDB" id="A0A9X2FAA9"/>
<dbReference type="Gene3D" id="2.40.50.140">
    <property type="entry name" value="Nucleic acid-binding proteins"/>
    <property type="match status" value="1"/>
</dbReference>
<comment type="caution">
    <text evidence="2">The sequence shown here is derived from an EMBL/GenBank/DDBJ whole genome shotgun (WGS) entry which is preliminary data.</text>
</comment>
<evidence type="ECO:0008006" key="4">
    <source>
        <dbReference type="Google" id="ProtNLM"/>
    </source>
</evidence>
<organism evidence="2 3">
    <name type="scientific">Aeoliella straminimaris</name>
    <dbReference type="NCBI Taxonomy" id="2954799"/>
    <lineage>
        <taxon>Bacteria</taxon>
        <taxon>Pseudomonadati</taxon>
        <taxon>Planctomycetota</taxon>
        <taxon>Planctomycetia</taxon>
        <taxon>Pirellulales</taxon>
        <taxon>Lacipirellulaceae</taxon>
        <taxon>Aeoliella</taxon>
    </lineage>
</organism>
<dbReference type="EMBL" id="JAMXLR010000043">
    <property type="protein sequence ID" value="MCO6044859.1"/>
    <property type="molecule type" value="Genomic_DNA"/>
</dbReference>
<evidence type="ECO:0000313" key="2">
    <source>
        <dbReference type="EMBL" id="MCO6044859.1"/>
    </source>
</evidence>
<evidence type="ECO:0000313" key="3">
    <source>
        <dbReference type="Proteomes" id="UP001155241"/>
    </source>
</evidence>
<dbReference type="InterPro" id="IPR012340">
    <property type="entry name" value="NA-bd_OB-fold"/>
</dbReference>
<accession>A0A9X2FAA9</accession>
<evidence type="ECO:0000256" key="1">
    <source>
        <dbReference type="SAM" id="Phobius"/>
    </source>
</evidence>
<name>A0A9X2FAA9_9BACT</name>
<keyword evidence="1" id="KW-0812">Transmembrane</keyword>
<feature type="transmembrane region" description="Helical" evidence="1">
    <location>
        <begin position="94"/>
        <end position="114"/>
    </location>
</feature>
<gene>
    <name evidence="2" type="ORF">NG895_13180</name>
</gene>
<keyword evidence="3" id="KW-1185">Reference proteome</keyword>
<proteinExistence type="predicted"/>
<sequence length="196" mass="20915">MLEHFYFYVAVAGGLVLGLQLLLTFLGGEEGGDFDDGGADAGLDFDGDGDGDGHHHGESFWFFEIVSIRTLAAAATFFGLVGLTARSADLSPPISLVLAAAAGFGAMYAVYWMFKQLLRLQSSGTQRVQNAVGLPAIVYLRIPEADSGAGKVHVDMQGRTVEYLAVTDDEQPIPTGENVMVTEVVNSETLRVARQI</sequence>
<feature type="transmembrane region" description="Helical" evidence="1">
    <location>
        <begin position="60"/>
        <end position="82"/>
    </location>
</feature>
<reference evidence="2" key="1">
    <citation type="submission" date="2022-06" db="EMBL/GenBank/DDBJ databases">
        <title>Aeoliella straminimaris, a novel planctomycete from sediments.</title>
        <authorList>
            <person name="Vitorino I.R."/>
            <person name="Lage O.M."/>
        </authorList>
    </citation>
    <scope>NUCLEOTIDE SEQUENCE</scope>
    <source>
        <strain evidence="2">ICT_H6.2</strain>
    </source>
</reference>
<dbReference type="RefSeq" id="WP_252852973.1">
    <property type="nucleotide sequence ID" value="NZ_JAMXLR010000043.1"/>
</dbReference>
<dbReference type="Proteomes" id="UP001155241">
    <property type="component" value="Unassembled WGS sequence"/>
</dbReference>
<keyword evidence="1" id="KW-1133">Transmembrane helix</keyword>
<keyword evidence="1" id="KW-0472">Membrane</keyword>
<protein>
    <recommendedName>
        <fullName evidence="4">NfeD-like C-terminal domain-containing protein</fullName>
    </recommendedName>
</protein>
<feature type="transmembrane region" description="Helical" evidence="1">
    <location>
        <begin position="6"/>
        <end position="26"/>
    </location>
</feature>